<evidence type="ECO:0000313" key="2">
    <source>
        <dbReference type="EMBL" id="CAA7270222.1"/>
    </source>
</evidence>
<dbReference type="OrthoDB" id="10452958at2759"/>
<keyword evidence="3" id="KW-1185">Reference proteome</keyword>
<feature type="compositionally biased region" description="Acidic residues" evidence="1">
    <location>
        <begin position="65"/>
        <end position="85"/>
    </location>
</feature>
<name>A0A8S0X889_CYCAE</name>
<sequence length="128" mass="13431">MSSNESTPSPTMASTSLTETIPMRVPQTVPSESVQNVEEEAVKASIPEASSGRNDGSVNKVKEEVTDEDEDESESESESESDDEPPVWKGGMARGRIIRPTRESVGAKPGATVKGGNGDGTNKPPKGS</sequence>
<protein>
    <submittedName>
        <fullName evidence="2">Uncharacterized protein</fullName>
    </submittedName>
</protein>
<reference evidence="2 3" key="1">
    <citation type="submission" date="2020-01" db="EMBL/GenBank/DDBJ databases">
        <authorList>
            <person name="Gupta K D."/>
        </authorList>
    </citation>
    <scope>NUCLEOTIDE SEQUENCE [LARGE SCALE GENOMIC DNA]</scope>
</reference>
<evidence type="ECO:0000313" key="3">
    <source>
        <dbReference type="Proteomes" id="UP000467700"/>
    </source>
</evidence>
<accession>A0A8S0X889</accession>
<evidence type="ECO:0000256" key="1">
    <source>
        <dbReference type="SAM" id="MobiDB-lite"/>
    </source>
</evidence>
<dbReference type="AlphaFoldDB" id="A0A8S0X889"/>
<comment type="caution">
    <text evidence="2">The sequence shown here is derived from an EMBL/GenBank/DDBJ whole genome shotgun (WGS) entry which is preliminary data.</text>
</comment>
<feature type="compositionally biased region" description="Polar residues" evidence="1">
    <location>
        <begin position="1"/>
        <end position="19"/>
    </location>
</feature>
<dbReference type="EMBL" id="CACVBS010000087">
    <property type="protein sequence ID" value="CAA7270222.1"/>
    <property type="molecule type" value="Genomic_DNA"/>
</dbReference>
<dbReference type="Proteomes" id="UP000467700">
    <property type="component" value="Unassembled WGS sequence"/>
</dbReference>
<feature type="region of interest" description="Disordered" evidence="1">
    <location>
        <begin position="1"/>
        <end position="128"/>
    </location>
</feature>
<gene>
    <name evidence="2" type="ORF">AAE3_LOCUS12444</name>
</gene>
<proteinExistence type="predicted"/>
<organism evidence="2 3">
    <name type="scientific">Cyclocybe aegerita</name>
    <name type="common">Black poplar mushroom</name>
    <name type="synonym">Agrocybe aegerita</name>
    <dbReference type="NCBI Taxonomy" id="1973307"/>
    <lineage>
        <taxon>Eukaryota</taxon>
        <taxon>Fungi</taxon>
        <taxon>Dikarya</taxon>
        <taxon>Basidiomycota</taxon>
        <taxon>Agaricomycotina</taxon>
        <taxon>Agaricomycetes</taxon>
        <taxon>Agaricomycetidae</taxon>
        <taxon>Agaricales</taxon>
        <taxon>Agaricineae</taxon>
        <taxon>Bolbitiaceae</taxon>
        <taxon>Cyclocybe</taxon>
    </lineage>
</organism>